<proteinExistence type="predicted"/>
<dbReference type="KEGG" id="afs:AFR_22730"/>
<accession>U5W4G5</accession>
<dbReference type="HOGENOM" id="CLU_1682876_0_0_11"/>
<dbReference type="PATRIC" id="fig|1246995.3.peg.4607"/>
<gene>
    <name evidence="1" type="ORF">AFR_22730</name>
</gene>
<organism evidence="1 2">
    <name type="scientific">Actinoplanes friuliensis DSM 7358</name>
    <dbReference type="NCBI Taxonomy" id="1246995"/>
    <lineage>
        <taxon>Bacteria</taxon>
        <taxon>Bacillati</taxon>
        <taxon>Actinomycetota</taxon>
        <taxon>Actinomycetes</taxon>
        <taxon>Micromonosporales</taxon>
        <taxon>Micromonosporaceae</taxon>
        <taxon>Actinoplanes</taxon>
    </lineage>
</organism>
<name>U5W4G5_9ACTN</name>
<sequence>MDDDVFPRTGADVVRQVLAALAPGELPYVASVLEAYRVDPWTLDGREAGIPADQVNAWAPFVLGFVAGTVVAPAEEPVFPAGRGRLSTLVQRFWRPRLADLAGVPDTPVPALAADELRRVWAAAIDAATLRGCSARDREAFAAAVVAALAVGHLPN</sequence>
<protein>
    <submittedName>
        <fullName evidence="1">Uncharacterized protein</fullName>
    </submittedName>
</protein>
<reference evidence="1 2" key="1">
    <citation type="journal article" date="2014" name="J. Biotechnol.">
        <title>Complete genome sequence of the actinobacterium Actinoplanes friuliensis HAG 010964, producer of the lipopeptide antibiotic friulimycin.</title>
        <authorList>
            <person name="Ruckert C."/>
            <person name="Szczepanowski R."/>
            <person name="Albersmeier A."/>
            <person name="Goesmann A."/>
            <person name="Fischer N."/>
            <person name="Steinkamper A."/>
            <person name="Puhler A."/>
            <person name="Biener R."/>
            <person name="Schwartz D."/>
            <person name="Kalinowski J."/>
        </authorList>
    </citation>
    <scope>NUCLEOTIDE SEQUENCE [LARGE SCALE GENOMIC DNA]</scope>
    <source>
        <strain evidence="1 2">DSM 7358</strain>
    </source>
</reference>
<dbReference type="Proteomes" id="UP000017746">
    <property type="component" value="Chromosome"/>
</dbReference>
<dbReference type="EMBL" id="CP006272">
    <property type="protein sequence ID" value="AGZ42816.1"/>
    <property type="molecule type" value="Genomic_DNA"/>
</dbReference>
<evidence type="ECO:0000313" key="1">
    <source>
        <dbReference type="EMBL" id="AGZ42816.1"/>
    </source>
</evidence>
<evidence type="ECO:0000313" key="2">
    <source>
        <dbReference type="Proteomes" id="UP000017746"/>
    </source>
</evidence>
<dbReference type="RefSeq" id="WP_023363302.1">
    <property type="nucleotide sequence ID" value="NC_022657.1"/>
</dbReference>
<keyword evidence="2" id="KW-1185">Reference proteome</keyword>
<dbReference type="OrthoDB" id="3297443at2"/>
<dbReference type="AlphaFoldDB" id="U5W4G5"/>